<evidence type="ECO:0000313" key="1">
    <source>
        <dbReference type="EMBL" id="KAK0441750.1"/>
    </source>
</evidence>
<dbReference type="AlphaFoldDB" id="A0AA39JGX9"/>
<dbReference type="Proteomes" id="UP001175211">
    <property type="component" value="Unassembled WGS sequence"/>
</dbReference>
<comment type="caution">
    <text evidence="1">The sequence shown here is derived from an EMBL/GenBank/DDBJ whole genome shotgun (WGS) entry which is preliminary data.</text>
</comment>
<keyword evidence="2" id="KW-1185">Reference proteome</keyword>
<dbReference type="GeneID" id="85361917"/>
<reference evidence="1" key="1">
    <citation type="submission" date="2023-06" db="EMBL/GenBank/DDBJ databases">
        <authorList>
            <consortium name="Lawrence Berkeley National Laboratory"/>
            <person name="Ahrendt S."/>
            <person name="Sahu N."/>
            <person name="Indic B."/>
            <person name="Wong-Bajracharya J."/>
            <person name="Merenyi Z."/>
            <person name="Ke H.-M."/>
            <person name="Monk M."/>
            <person name="Kocsube S."/>
            <person name="Drula E."/>
            <person name="Lipzen A."/>
            <person name="Balint B."/>
            <person name="Henrissat B."/>
            <person name="Andreopoulos B."/>
            <person name="Martin F.M."/>
            <person name="Harder C.B."/>
            <person name="Rigling D."/>
            <person name="Ford K.L."/>
            <person name="Foster G.D."/>
            <person name="Pangilinan J."/>
            <person name="Papanicolaou A."/>
            <person name="Barry K."/>
            <person name="LaButti K."/>
            <person name="Viragh M."/>
            <person name="Koriabine M."/>
            <person name="Yan M."/>
            <person name="Riley R."/>
            <person name="Champramary S."/>
            <person name="Plett K.L."/>
            <person name="Tsai I.J."/>
            <person name="Slot J."/>
            <person name="Sipos G."/>
            <person name="Plett J."/>
            <person name="Nagy L.G."/>
            <person name="Grigoriev I.V."/>
        </authorList>
    </citation>
    <scope>NUCLEOTIDE SEQUENCE</scope>
    <source>
        <strain evidence="1">CCBAS 213</strain>
    </source>
</reference>
<gene>
    <name evidence="1" type="ORF">EV420DRAFT_1649868</name>
</gene>
<name>A0AA39JGX9_ARMTA</name>
<protein>
    <submittedName>
        <fullName evidence="1">Uncharacterized protein</fullName>
    </submittedName>
</protein>
<evidence type="ECO:0000313" key="2">
    <source>
        <dbReference type="Proteomes" id="UP001175211"/>
    </source>
</evidence>
<proteinExistence type="predicted"/>
<organism evidence="1 2">
    <name type="scientific">Armillaria tabescens</name>
    <name type="common">Ringless honey mushroom</name>
    <name type="synonym">Agaricus tabescens</name>
    <dbReference type="NCBI Taxonomy" id="1929756"/>
    <lineage>
        <taxon>Eukaryota</taxon>
        <taxon>Fungi</taxon>
        <taxon>Dikarya</taxon>
        <taxon>Basidiomycota</taxon>
        <taxon>Agaricomycotina</taxon>
        <taxon>Agaricomycetes</taxon>
        <taxon>Agaricomycetidae</taxon>
        <taxon>Agaricales</taxon>
        <taxon>Marasmiineae</taxon>
        <taxon>Physalacriaceae</taxon>
        <taxon>Desarmillaria</taxon>
    </lineage>
</organism>
<accession>A0AA39JGX9</accession>
<sequence length="180" mass="20205">MLPEEPGPSSSLLLFHQFIGCSGSQLQTLEIRITEDSMEPDQLFSYLPQLRKLGLFFLEDNDKDPSRFFKCLSDTGAVLPSLSDLGLHVGKIFMWDESLVEIIDKRWRDSGLSRVCIQCDEACVGENGDQAAQTLSCIDHLKSLKAEGLDISILVKGSNEIWYDLLEDDAHNNVLYSTVY</sequence>
<dbReference type="RefSeq" id="XP_060324089.1">
    <property type="nucleotide sequence ID" value="XM_060478369.1"/>
</dbReference>
<dbReference type="EMBL" id="JAUEPS010000067">
    <property type="protein sequence ID" value="KAK0441750.1"/>
    <property type="molecule type" value="Genomic_DNA"/>
</dbReference>